<proteinExistence type="predicted"/>
<sequence length="176" mass="20042">MSLKLGEEETIITIHVTGNGRCSLQGDDISLFTFLNAERKIKVIIKNKSLRLVRILSVLLDCQSEMLSVDPTEILTYKIIKAKKEKVSIFTILPKKRGNFTIDLTLQGAYRLLARFSIKIFVMSSLYQETIRTYLSIPSETFTLNVYSESDGTFSLEGDQSYHLYQPSQFVLKNST</sequence>
<protein>
    <submittedName>
        <fullName evidence="1">Uncharacterized protein</fullName>
    </submittedName>
</protein>
<reference evidence="1" key="1">
    <citation type="journal article" date="2015" name="Nature">
        <title>Complex archaea that bridge the gap between prokaryotes and eukaryotes.</title>
        <authorList>
            <person name="Spang A."/>
            <person name="Saw J.H."/>
            <person name="Jorgensen S.L."/>
            <person name="Zaremba-Niedzwiedzka K."/>
            <person name="Martijn J."/>
            <person name="Lind A.E."/>
            <person name="van Eijk R."/>
            <person name="Schleper C."/>
            <person name="Guy L."/>
            <person name="Ettema T.J."/>
        </authorList>
    </citation>
    <scope>NUCLEOTIDE SEQUENCE</scope>
</reference>
<evidence type="ECO:0000313" key="1">
    <source>
        <dbReference type="EMBL" id="KKK41041.1"/>
    </source>
</evidence>
<dbReference type="EMBL" id="LAZR01070430">
    <property type="protein sequence ID" value="KKK41041.1"/>
    <property type="molecule type" value="Genomic_DNA"/>
</dbReference>
<dbReference type="AlphaFoldDB" id="A0A0F8XY12"/>
<organism evidence="1">
    <name type="scientific">marine sediment metagenome</name>
    <dbReference type="NCBI Taxonomy" id="412755"/>
    <lineage>
        <taxon>unclassified sequences</taxon>
        <taxon>metagenomes</taxon>
        <taxon>ecological metagenomes</taxon>
    </lineage>
</organism>
<name>A0A0F8XY12_9ZZZZ</name>
<comment type="caution">
    <text evidence="1">The sequence shown here is derived from an EMBL/GenBank/DDBJ whole genome shotgun (WGS) entry which is preliminary data.</text>
</comment>
<accession>A0A0F8XY12</accession>
<gene>
    <name evidence="1" type="ORF">LCGC14_2866920</name>
</gene>